<organism evidence="2">
    <name type="scientific">marine sediment metagenome</name>
    <dbReference type="NCBI Taxonomy" id="412755"/>
    <lineage>
        <taxon>unclassified sequences</taxon>
        <taxon>metagenomes</taxon>
        <taxon>ecological metagenomes</taxon>
    </lineage>
</organism>
<reference evidence="2" key="1">
    <citation type="journal article" date="2014" name="Front. Microbiol.">
        <title>High frequency of phylogenetically diverse reductive dehalogenase-homologous genes in deep subseafloor sedimentary metagenomes.</title>
        <authorList>
            <person name="Kawai M."/>
            <person name="Futagami T."/>
            <person name="Toyoda A."/>
            <person name="Takaki Y."/>
            <person name="Nishi S."/>
            <person name="Hori S."/>
            <person name="Arai W."/>
            <person name="Tsubouchi T."/>
            <person name="Morono Y."/>
            <person name="Uchiyama I."/>
            <person name="Ito T."/>
            <person name="Fujiyama A."/>
            <person name="Inagaki F."/>
            <person name="Takami H."/>
        </authorList>
    </citation>
    <scope>NUCLEOTIDE SEQUENCE</scope>
    <source>
        <strain evidence="2">Expedition CK06-06</strain>
    </source>
</reference>
<comment type="caution">
    <text evidence="2">The sequence shown here is derived from an EMBL/GenBank/DDBJ whole genome shotgun (WGS) entry which is preliminary data.</text>
</comment>
<evidence type="ECO:0000256" key="1">
    <source>
        <dbReference type="SAM" id="MobiDB-lite"/>
    </source>
</evidence>
<dbReference type="EMBL" id="BARS01024511">
    <property type="protein sequence ID" value="GAG08742.1"/>
    <property type="molecule type" value="Genomic_DNA"/>
</dbReference>
<feature type="non-terminal residue" evidence="2">
    <location>
        <position position="268"/>
    </location>
</feature>
<sequence length="268" mass="31014">DFPNFPVPKSAQTTRSKKEKAFRTPKSARSQKLVNPKKRENDFLVKAHTPFELPDFLFPVPFGMEKHLSVVLQRTYRVEVEWMREDGTKEKANGFDLKVATKDGEVPEMTSEELCQVCLAIGYLHFEEEEAQEERKYRVRQYWKDDKGKDRRKFWPFKVRPAGEVAGSGQMGHQQPVDPNAYGGIEEPGEGRWESSQRQTERTQRMLVDANGMVMRQVDMTLTTILKANSSVLGEQRLMNEENRIALRESRDQTSKAQDRLFKMAIAL</sequence>
<protein>
    <submittedName>
        <fullName evidence="2">Uncharacterized protein</fullName>
    </submittedName>
</protein>
<name>X0VBP7_9ZZZZ</name>
<feature type="region of interest" description="Disordered" evidence="1">
    <location>
        <begin position="1"/>
        <end position="34"/>
    </location>
</feature>
<dbReference type="AlphaFoldDB" id="X0VBP7"/>
<evidence type="ECO:0000313" key="2">
    <source>
        <dbReference type="EMBL" id="GAG08742.1"/>
    </source>
</evidence>
<proteinExistence type="predicted"/>
<feature type="non-terminal residue" evidence="2">
    <location>
        <position position="1"/>
    </location>
</feature>
<gene>
    <name evidence="2" type="ORF">S01H1_38900</name>
</gene>
<accession>X0VBP7</accession>